<protein>
    <recommendedName>
        <fullName evidence="3">NACHT domain-containing protein</fullName>
    </recommendedName>
</protein>
<keyword evidence="1" id="KW-0677">Repeat</keyword>
<comment type="caution">
    <text evidence="4">The sequence shown here is derived from an EMBL/GenBank/DDBJ whole genome shotgun (WGS) entry which is preliminary data.</text>
</comment>
<dbReference type="GeneID" id="98123612"/>
<evidence type="ECO:0000259" key="3">
    <source>
        <dbReference type="PROSITE" id="PS50837"/>
    </source>
</evidence>
<accession>A0ABR4DJE2</accession>
<dbReference type="PROSITE" id="PS50837">
    <property type="entry name" value="NACHT"/>
    <property type="match status" value="1"/>
</dbReference>
<keyword evidence="5" id="KW-1185">Reference proteome</keyword>
<feature type="domain" description="NACHT" evidence="3">
    <location>
        <begin position="98"/>
        <end position="161"/>
    </location>
</feature>
<sequence length="218" mass="24651">MLHSNTNPSGHPASGVRNEFGPNIGAQTGQNFGTINNTFGSFLSENDRNNECLRALAATDPHKDKKRIQDDKGDPLKAAYKWILVTDEYKEWRDRDGRFLWIRGDPGKGKTMLLCGIIDELQKQSSEKTPIIGFFFCQATDVGINNAQAGLRGLINLLTKERTRLVHHIRKRYDRAGEKLFKDPNSWVALSVMARTCESAYDGKEWLEAVIQRKKTTI</sequence>
<evidence type="ECO:0000313" key="5">
    <source>
        <dbReference type="Proteomes" id="UP001600064"/>
    </source>
</evidence>
<dbReference type="EMBL" id="JAZGUE010000002">
    <property type="protein sequence ID" value="KAL2270488.1"/>
    <property type="molecule type" value="Genomic_DNA"/>
</dbReference>
<dbReference type="Gene3D" id="3.40.50.300">
    <property type="entry name" value="P-loop containing nucleotide triphosphate hydrolases"/>
    <property type="match status" value="1"/>
</dbReference>
<dbReference type="Proteomes" id="UP001600064">
    <property type="component" value="Unassembled WGS sequence"/>
</dbReference>
<dbReference type="RefSeq" id="XP_070869212.1">
    <property type="nucleotide sequence ID" value="XM_071008968.1"/>
</dbReference>
<dbReference type="PANTHER" id="PTHR10039">
    <property type="entry name" value="AMELOGENIN"/>
    <property type="match status" value="1"/>
</dbReference>
<dbReference type="Pfam" id="PF24883">
    <property type="entry name" value="NPHP3_N"/>
    <property type="match status" value="1"/>
</dbReference>
<feature type="region of interest" description="Disordered" evidence="2">
    <location>
        <begin position="1"/>
        <end position="29"/>
    </location>
</feature>
<dbReference type="InterPro" id="IPR027417">
    <property type="entry name" value="P-loop_NTPase"/>
</dbReference>
<evidence type="ECO:0000313" key="4">
    <source>
        <dbReference type="EMBL" id="KAL2270488.1"/>
    </source>
</evidence>
<dbReference type="InterPro" id="IPR056884">
    <property type="entry name" value="NPHP3-like_N"/>
</dbReference>
<dbReference type="PANTHER" id="PTHR10039:SF14">
    <property type="entry name" value="NACHT DOMAIN-CONTAINING PROTEIN"/>
    <property type="match status" value="1"/>
</dbReference>
<proteinExistence type="predicted"/>
<gene>
    <name evidence="4" type="ORF">VTJ83DRAFT_2672</name>
</gene>
<dbReference type="InterPro" id="IPR007111">
    <property type="entry name" value="NACHT_NTPase"/>
</dbReference>
<organism evidence="4 5">
    <name type="scientific">Remersonia thermophila</name>
    <dbReference type="NCBI Taxonomy" id="72144"/>
    <lineage>
        <taxon>Eukaryota</taxon>
        <taxon>Fungi</taxon>
        <taxon>Dikarya</taxon>
        <taxon>Ascomycota</taxon>
        <taxon>Pezizomycotina</taxon>
        <taxon>Sordariomycetes</taxon>
        <taxon>Sordariomycetidae</taxon>
        <taxon>Sordariales</taxon>
        <taxon>Sordariales incertae sedis</taxon>
        <taxon>Remersonia</taxon>
    </lineage>
</organism>
<name>A0ABR4DJE2_9PEZI</name>
<evidence type="ECO:0000256" key="2">
    <source>
        <dbReference type="SAM" id="MobiDB-lite"/>
    </source>
</evidence>
<evidence type="ECO:0000256" key="1">
    <source>
        <dbReference type="ARBA" id="ARBA00022737"/>
    </source>
</evidence>
<reference evidence="4 5" key="1">
    <citation type="journal article" date="2024" name="Commun. Biol.">
        <title>Comparative genomic analysis of thermophilic fungi reveals convergent evolutionary adaptations and gene losses.</title>
        <authorList>
            <person name="Steindorff A.S."/>
            <person name="Aguilar-Pontes M.V."/>
            <person name="Robinson A.J."/>
            <person name="Andreopoulos B."/>
            <person name="LaButti K."/>
            <person name="Kuo A."/>
            <person name="Mondo S."/>
            <person name="Riley R."/>
            <person name="Otillar R."/>
            <person name="Haridas S."/>
            <person name="Lipzen A."/>
            <person name="Grimwood J."/>
            <person name="Schmutz J."/>
            <person name="Clum A."/>
            <person name="Reid I.D."/>
            <person name="Moisan M.C."/>
            <person name="Butler G."/>
            <person name="Nguyen T.T.M."/>
            <person name="Dewar K."/>
            <person name="Conant G."/>
            <person name="Drula E."/>
            <person name="Henrissat B."/>
            <person name="Hansel C."/>
            <person name="Singer S."/>
            <person name="Hutchinson M.I."/>
            <person name="de Vries R.P."/>
            <person name="Natvig D.O."/>
            <person name="Powell A.J."/>
            <person name="Tsang A."/>
            <person name="Grigoriev I.V."/>
        </authorList>
    </citation>
    <scope>NUCLEOTIDE SEQUENCE [LARGE SCALE GENOMIC DNA]</scope>
    <source>
        <strain evidence="4 5">ATCC 22073</strain>
    </source>
</reference>